<feature type="non-terminal residue" evidence="1">
    <location>
        <position position="134"/>
    </location>
</feature>
<dbReference type="AlphaFoldDB" id="A0A9W4WTT4"/>
<protein>
    <submittedName>
        <fullName evidence="1">11260_t:CDS:1</fullName>
    </submittedName>
</protein>
<proteinExistence type="predicted"/>
<accession>A0A9W4WTT4</accession>
<evidence type="ECO:0000313" key="1">
    <source>
        <dbReference type="EMBL" id="CAI2186433.1"/>
    </source>
</evidence>
<keyword evidence="2" id="KW-1185">Reference proteome</keyword>
<comment type="caution">
    <text evidence="1">The sequence shown here is derived from an EMBL/GenBank/DDBJ whole genome shotgun (WGS) entry which is preliminary data.</text>
</comment>
<organism evidence="1 2">
    <name type="scientific">Funneliformis geosporum</name>
    <dbReference type="NCBI Taxonomy" id="1117311"/>
    <lineage>
        <taxon>Eukaryota</taxon>
        <taxon>Fungi</taxon>
        <taxon>Fungi incertae sedis</taxon>
        <taxon>Mucoromycota</taxon>
        <taxon>Glomeromycotina</taxon>
        <taxon>Glomeromycetes</taxon>
        <taxon>Glomerales</taxon>
        <taxon>Glomeraceae</taxon>
        <taxon>Funneliformis</taxon>
    </lineage>
</organism>
<dbReference type="EMBL" id="CAMKVN010004140">
    <property type="protein sequence ID" value="CAI2186433.1"/>
    <property type="molecule type" value="Genomic_DNA"/>
</dbReference>
<sequence>MKNSIDPMQPHYQKLISRKLENPEAGYPMHQKKWLILSSSDQPALDKNSQTVKTEQTLKVVSEISLPTTEISKKNSRKKKVKIDEKLVTGASSMVEKNNKNNVTSSADNLSDISREDGLDSLLENLVNRGEKLK</sequence>
<gene>
    <name evidence="1" type="ORF">FWILDA_LOCUS12573</name>
</gene>
<name>A0A9W4WTT4_9GLOM</name>
<reference evidence="1" key="1">
    <citation type="submission" date="2022-08" db="EMBL/GenBank/DDBJ databases">
        <authorList>
            <person name="Kallberg Y."/>
            <person name="Tangrot J."/>
            <person name="Rosling A."/>
        </authorList>
    </citation>
    <scope>NUCLEOTIDE SEQUENCE</scope>
    <source>
        <strain evidence="1">Wild A</strain>
    </source>
</reference>
<dbReference type="Proteomes" id="UP001153678">
    <property type="component" value="Unassembled WGS sequence"/>
</dbReference>
<evidence type="ECO:0000313" key="2">
    <source>
        <dbReference type="Proteomes" id="UP001153678"/>
    </source>
</evidence>